<protein>
    <submittedName>
        <fullName evidence="1">Uncharacterized protein</fullName>
    </submittedName>
</protein>
<dbReference type="AlphaFoldDB" id="A0A182S0U3"/>
<dbReference type="EnsemblMetazoa" id="AFUN014119-RA">
    <property type="protein sequence ID" value="AFUN014119-PA"/>
    <property type="gene ID" value="AFUN014119"/>
</dbReference>
<sequence>MCTRLVHTRHQLCTASSGDRSIVGISSLHRQTSVLCGIGRNRYGNSKHFQCFRIWCRMCRWR</sequence>
<dbReference type="VEuPathDB" id="VectorBase:AFUN014119"/>
<reference evidence="1" key="1">
    <citation type="submission" date="2020-05" db="UniProtKB">
        <authorList>
            <consortium name="EnsemblMetazoa"/>
        </authorList>
    </citation>
    <scope>IDENTIFICATION</scope>
    <source>
        <strain evidence="1">FUMOZ</strain>
    </source>
</reference>
<accession>A0A182S0U3</accession>
<organism evidence="1">
    <name type="scientific">Anopheles funestus</name>
    <name type="common">African malaria mosquito</name>
    <dbReference type="NCBI Taxonomy" id="62324"/>
    <lineage>
        <taxon>Eukaryota</taxon>
        <taxon>Metazoa</taxon>
        <taxon>Ecdysozoa</taxon>
        <taxon>Arthropoda</taxon>
        <taxon>Hexapoda</taxon>
        <taxon>Insecta</taxon>
        <taxon>Pterygota</taxon>
        <taxon>Neoptera</taxon>
        <taxon>Endopterygota</taxon>
        <taxon>Diptera</taxon>
        <taxon>Nematocera</taxon>
        <taxon>Culicoidea</taxon>
        <taxon>Culicidae</taxon>
        <taxon>Anophelinae</taxon>
        <taxon>Anopheles</taxon>
    </lineage>
</organism>
<evidence type="ECO:0000313" key="1">
    <source>
        <dbReference type="EnsemblMetazoa" id="AFUN014119-PA"/>
    </source>
</evidence>
<name>A0A182S0U3_ANOFN</name>
<proteinExistence type="predicted"/>